<evidence type="ECO:0000256" key="2">
    <source>
        <dbReference type="ARBA" id="ARBA00001966"/>
    </source>
</evidence>
<dbReference type="InterPro" id="IPR036188">
    <property type="entry name" value="FAD/NAD-bd_sf"/>
</dbReference>
<dbReference type="Gene3D" id="3.40.50.720">
    <property type="entry name" value="NAD(P)-binding Rossmann-like Domain"/>
    <property type="match status" value="1"/>
</dbReference>
<evidence type="ECO:0000256" key="5">
    <source>
        <dbReference type="ARBA" id="ARBA00022643"/>
    </source>
</evidence>
<keyword evidence="9" id="KW-0411">Iron-sulfur</keyword>
<evidence type="ECO:0000259" key="10">
    <source>
        <dbReference type="Pfam" id="PF00724"/>
    </source>
</evidence>
<comment type="similarity">
    <text evidence="3">In the N-terminal section; belongs to the NADH:flavin oxidoreductase/NADH oxidase family.</text>
</comment>
<dbReference type="Gene3D" id="3.20.20.70">
    <property type="entry name" value="Aldolase class I"/>
    <property type="match status" value="1"/>
</dbReference>
<reference evidence="12" key="1">
    <citation type="submission" date="2018-05" db="EMBL/GenBank/DDBJ databases">
        <authorList>
            <person name="Lanie J.A."/>
            <person name="Ng W.-L."/>
            <person name="Kazmierczak K.M."/>
            <person name="Andrzejewski T.M."/>
            <person name="Davidsen T.M."/>
            <person name="Wayne K.J."/>
            <person name="Tettelin H."/>
            <person name="Glass J.I."/>
            <person name="Rusch D."/>
            <person name="Podicherti R."/>
            <person name="Tsui H.-C.T."/>
            <person name="Winkler M.E."/>
        </authorList>
    </citation>
    <scope>NUCLEOTIDE SEQUENCE</scope>
</reference>
<dbReference type="CDD" id="cd02929">
    <property type="entry name" value="TMADH_HD_FMN"/>
    <property type="match status" value="1"/>
</dbReference>
<evidence type="ECO:0000313" key="12">
    <source>
        <dbReference type="EMBL" id="SUZ98301.1"/>
    </source>
</evidence>
<dbReference type="GO" id="GO:0010181">
    <property type="term" value="F:FMN binding"/>
    <property type="evidence" value="ECO:0007669"/>
    <property type="project" value="InterPro"/>
</dbReference>
<dbReference type="InterPro" id="IPR051793">
    <property type="entry name" value="NADH:flavin_oxidoreductase"/>
</dbReference>
<dbReference type="InterPro" id="IPR054428">
    <property type="entry name" value="TMADH/DMDH/HD_second_a-b"/>
</dbReference>
<protein>
    <recommendedName>
        <fullName evidence="13">NADH:flavin oxidoreductase/NADH oxidase N-terminal domain-containing protein</fullName>
    </recommendedName>
</protein>
<evidence type="ECO:0000256" key="3">
    <source>
        <dbReference type="ARBA" id="ARBA00011048"/>
    </source>
</evidence>
<keyword evidence="5" id="KW-0288">FMN</keyword>
<dbReference type="AlphaFoldDB" id="A0A381S4R1"/>
<feature type="domain" description="TMADH/DMDH/HD second alpha/beta" evidence="11">
    <location>
        <begin position="513"/>
        <end position="608"/>
    </location>
</feature>
<dbReference type="Pfam" id="PF12831">
    <property type="entry name" value="FAD_oxidored"/>
    <property type="match status" value="1"/>
</dbReference>
<dbReference type="EMBL" id="UINC01002591">
    <property type="protein sequence ID" value="SUZ98301.1"/>
    <property type="molecule type" value="Genomic_DNA"/>
</dbReference>
<sequence length="691" mass="77231">MKRDPRFDILFEPVNIGPVTARNRFFQVPHCNGMGYLRPNSLAAMREIKAEGGWSVVCTEEVWIHHSSENVPLAEGILWDDGDIPALAKMTEAVHKHGSLAGIELQHGGYCSTNHYSRIPPIAPSAISVNSYDPVQARAMDKSDIRNFRKWHRKAALRAKQAGFDLIYVYAAHSGTLLTHFLSRRINKRTDEYGGSLENRVRLFRELIEDTKEAVGDRCAVAVRFAVEEFLGPMGITSENEGREIVEMLSELPDLWDVNISNWSKDSASSRFESEGHQESYIGFVKSLTSKPVVGVGRFTSPDKMVSQIQHGIMDMIGAARPSIADPFLPKKIEEGLIEEIRECIGCNICVMSDQFSVPIRCTQNPTMGEEWRRGWHPERINPRKSDDGVLVVGGGPSGLECALALGQRGYRVILVEASAELGGRVSRESRLPGLAEWGRVRDYRQLMLERLSEVSIYPENHLSAEEIIEFSAEDHFDFSHVLLATGATWRRDGIGRKHREPIKGLEQLPVFTPDDIMDGVSVKGRVVVFDDDHFYMGGVLAEKLRREGHEVLLVTPAPEISIWTKWTLEQIQVQKQLIELGVELAPQTDLAAVHAGMVELSCVFTDRRTERACDSLILISERFPNDELSQLLEVESEKLSGAGIKTLKCIGDCHAPATIAAAVYSGHLAARELQAEPQEEVPFLRERIQI</sequence>
<accession>A0A381S4R1</accession>
<evidence type="ECO:0000256" key="8">
    <source>
        <dbReference type="ARBA" id="ARBA00023004"/>
    </source>
</evidence>
<keyword evidence="8" id="KW-0408">Iron</keyword>
<evidence type="ECO:0008006" key="13">
    <source>
        <dbReference type="Google" id="ProtNLM"/>
    </source>
</evidence>
<feature type="domain" description="NADH:flavin oxidoreductase/NADH oxidase N-terminal" evidence="10">
    <location>
        <begin position="10"/>
        <end position="338"/>
    </location>
</feature>
<dbReference type="PANTHER" id="PTHR42917:SF2">
    <property type="entry name" value="2,4-DIENOYL-COA REDUCTASE [(2E)-ENOYL-COA-PRODUCING]"/>
    <property type="match status" value="1"/>
</dbReference>
<name>A0A381S4R1_9ZZZZ</name>
<evidence type="ECO:0000256" key="6">
    <source>
        <dbReference type="ARBA" id="ARBA00022723"/>
    </source>
</evidence>
<dbReference type="Pfam" id="PF22620">
    <property type="entry name" value="OYE-like_second_a-b"/>
    <property type="match status" value="1"/>
</dbReference>
<dbReference type="GO" id="GO:0016491">
    <property type="term" value="F:oxidoreductase activity"/>
    <property type="evidence" value="ECO:0007669"/>
    <property type="project" value="UniProtKB-KW"/>
</dbReference>
<dbReference type="Pfam" id="PF00724">
    <property type="entry name" value="Oxidored_FMN"/>
    <property type="match status" value="1"/>
</dbReference>
<keyword evidence="4" id="KW-0285">Flavoprotein</keyword>
<dbReference type="SUPFAM" id="SSF51905">
    <property type="entry name" value="FAD/NAD(P)-binding domain"/>
    <property type="match status" value="1"/>
</dbReference>
<dbReference type="InterPro" id="IPR037348">
    <property type="entry name" value="TMADH/DMDH_FMN-bd"/>
</dbReference>
<keyword evidence="6" id="KW-0479">Metal-binding</keyword>
<comment type="cofactor">
    <cofactor evidence="2">
        <name>[4Fe-4S] cluster</name>
        <dbReference type="ChEBI" id="CHEBI:49883"/>
    </cofactor>
</comment>
<dbReference type="SUPFAM" id="SSF51395">
    <property type="entry name" value="FMN-linked oxidoreductases"/>
    <property type="match status" value="1"/>
</dbReference>
<comment type="cofactor">
    <cofactor evidence="1">
        <name>FMN</name>
        <dbReference type="ChEBI" id="CHEBI:58210"/>
    </cofactor>
</comment>
<dbReference type="InterPro" id="IPR013785">
    <property type="entry name" value="Aldolase_TIM"/>
</dbReference>
<dbReference type="InterPro" id="IPR001155">
    <property type="entry name" value="OxRdtase_FMN_N"/>
</dbReference>
<dbReference type="SUPFAM" id="SSF51971">
    <property type="entry name" value="Nucleotide-binding domain"/>
    <property type="match status" value="1"/>
</dbReference>
<dbReference type="GO" id="GO:0051536">
    <property type="term" value="F:iron-sulfur cluster binding"/>
    <property type="evidence" value="ECO:0007669"/>
    <property type="project" value="UniProtKB-KW"/>
</dbReference>
<evidence type="ECO:0000256" key="1">
    <source>
        <dbReference type="ARBA" id="ARBA00001917"/>
    </source>
</evidence>
<organism evidence="12">
    <name type="scientific">marine metagenome</name>
    <dbReference type="NCBI Taxonomy" id="408172"/>
    <lineage>
        <taxon>unclassified sequences</taxon>
        <taxon>metagenomes</taxon>
        <taxon>ecological metagenomes</taxon>
    </lineage>
</organism>
<dbReference type="GO" id="GO:0046872">
    <property type="term" value="F:metal ion binding"/>
    <property type="evidence" value="ECO:0007669"/>
    <property type="project" value="UniProtKB-KW"/>
</dbReference>
<evidence type="ECO:0000256" key="9">
    <source>
        <dbReference type="ARBA" id="ARBA00023014"/>
    </source>
</evidence>
<evidence type="ECO:0000256" key="4">
    <source>
        <dbReference type="ARBA" id="ARBA00022630"/>
    </source>
</evidence>
<keyword evidence="7" id="KW-0560">Oxidoreductase</keyword>
<evidence type="ECO:0000259" key="11">
    <source>
        <dbReference type="Pfam" id="PF22620"/>
    </source>
</evidence>
<dbReference type="PANTHER" id="PTHR42917">
    <property type="entry name" value="2,4-DIENOYL-COA REDUCTASE"/>
    <property type="match status" value="1"/>
</dbReference>
<proteinExistence type="inferred from homology"/>
<gene>
    <name evidence="12" type="ORF">METZ01_LOCUS51155</name>
</gene>
<evidence type="ECO:0000256" key="7">
    <source>
        <dbReference type="ARBA" id="ARBA00023002"/>
    </source>
</evidence>
<dbReference type="Gene3D" id="3.50.50.60">
    <property type="entry name" value="FAD/NAD(P)-binding domain"/>
    <property type="match status" value="1"/>
</dbReference>